<gene>
    <name evidence="1" type="ORF">M20_0616</name>
</gene>
<accession>A0A0V8E8F6</accession>
<dbReference type="Proteomes" id="UP000053719">
    <property type="component" value="Unassembled WGS sequence"/>
</dbReference>
<comment type="caution">
    <text evidence="1">The sequence shown here is derived from an EMBL/GenBank/DDBJ whole genome shotgun (WGS) entry which is preliminary data.</text>
</comment>
<proteinExistence type="predicted"/>
<evidence type="ECO:0000313" key="1">
    <source>
        <dbReference type="EMBL" id="KSU22116.1"/>
    </source>
</evidence>
<dbReference type="AlphaFoldDB" id="A0A0V8E8F6"/>
<dbReference type="PATRIC" id="fig|1360.114.peg.2023"/>
<name>A0A0V8E8F6_LACLL</name>
<sequence length="44" mass="5408">MNEVEIKYLISYLKNLDKYAFPFKEHEHLITFFIKIISSHYETN</sequence>
<reference evidence="2" key="1">
    <citation type="submission" date="2015-10" db="EMBL/GenBank/DDBJ databases">
        <title>Draft Genome Sequences of 11 Lactococcus lactis subspecies cremoris strains.</title>
        <authorList>
            <person name="Wels M."/>
            <person name="Backus L."/>
            <person name="Boekhorst J."/>
            <person name="Dijkstra A."/>
            <person name="Beerthuizen M."/>
            <person name="Kelly W."/>
            <person name="Siezen R."/>
            <person name="Bachmann H."/>
            <person name="Van Hijum S."/>
        </authorList>
    </citation>
    <scope>NUCLEOTIDE SEQUENCE [LARGE SCALE GENOMIC DNA]</scope>
    <source>
        <strain evidence="2">M20</strain>
    </source>
</reference>
<dbReference type="EMBL" id="LKLU01000037">
    <property type="protein sequence ID" value="KSU22116.1"/>
    <property type="molecule type" value="Genomic_DNA"/>
</dbReference>
<protein>
    <submittedName>
        <fullName evidence="1">Uncharacterized protein</fullName>
    </submittedName>
</protein>
<organism evidence="1 2">
    <name type="scientific">Lactococcus lactis subsp. lactis</name>
    <name type="common">Streptococcus lactis</name>
    <dbReference type="NCBI Taxonomy" id="1360"/>
    <lineage>
        <taxon>Bacteria</taxon>
        <taxon>Bacillati</taxon>
        <taxon>Bacillota</taxon>
        <taxon>Bacilli</taxon>
        <taxon>Lactobacillales</taxon>
        <taxon>Streptococcaceae</taxon>
        <taxon>Lactococcus</taxon>
    </lineage>
</organism>
<evidence type="ECO:0000313" key="2">
    <source>
        <dbReference type="Proteomes" id="UP000053719"/>
    </source>
</evidence>